<dbReference type="Proteomes" id="UP001496674">
    <property type="component" value="Chromosome"/>
</dbReference>
<keyword evidence="2" id="KW-1185">Reference proteome</keyword>
<reference evidence="1 2" key="1">
    <citation type="submission" date="2023-04" db="EMBL/GenBank/DDBJ databases">
        <title>Draft genome sequence of acteroides sedimenti strain YN3PY1.</title>
        <authorList>
            <person name="Yoshida N."/>
        </authorList>
    </citation>
    <scope>NUCLEOTIDE SEQUENCE [LARGE SCALE GENOMIC DNA]</scope>
    <source>
        <strain evidence="1 2">YN3PY1</strain>
    </source>
</reference>
<gene>
    <name evidence="1" type="ORF">BSYN_16820</name>
</gene>
<protein>
    <recommendedName>
        <fullName evidence="3">Phosphohydrolase</fullName>
    </recommendedName>
</protein>
<organism evidence="1 2">
    <name type="scientific">Bacteroides sedimenti</name>
    <dbReference type="NCBI Taxonomy" id="2136147"/>
    <lineage>
        <taxon>Bacteria</taxon>
        <taxon>Pseudomonadati</taxon>
        <taxon>Bacteroidota</taxon>
        <taxon>Bacteroidia</taxon>
        <taxon>Bacteroidales</taxon>
        <taxon>Bacteroidaceae</taxon>
        <taxon>Bacteroides</taxon>
    </lineage>
</organism>
<proteinExistence type="predicted"/>
<accession>A0ABM8IBP7</accession>
<evidence type="ECO:0000313" key="2">
    <source>
        <dbReference type="Proteomes" id="UP001496674"/>
    </source>
</evidence>
<dbReference type="EMBL" id="AP028055">
    <property type="protein sequence ID" value="BEG99417.1"/>
    <property type="molecule type" value="Genomic_DNA"/>
</dbReference>
<dbReference type="Gene3D" id="1.10.3210.10">
    <property type="entry name" value="Hypothetical protein af1432"/>
    <property type="match status" value="1"/>
</dbReference>
<evidence type="ECO:0000313" key="1">
    <source>
        <dbReference type="EMBL" id="BEG99417.1"/>
    </source>
</evidence>
<evidence type="ECO:0008006" key="3">
    <source>
        <dbReference type="Google" id="ProtNLM"/>
    </source>
</evidence>
<dbReference type="SUPFAM" id="SSF109604">
    <property type="entry name" value="HD-domain/PDEase-like"/>
    <property type="match status" value="1"/>
</dbReference>
<sequence>MSNIEESKNISNHIIQAAVLIAEELHRGQTDKAGVDYFESHLTTVGEAGANWKEKVVGYLHDAAEDTEYSVEQVMQMLKGRAGNLLAENEAKEIKLALELLNSQTASSREEYITRLMQSKLACQVKLNDLTHNMDLSRIAHPTEKDYARIKKYEKEFELLKDYLK</sequence>
<dbReference type="RefSeq" id="WP_353329946.1">
    <property type="nucleotide sequence ID" value="NZ_AP028055.1"/>
</dbReference>
<name>A0ABM8IBP7_9BACE</name>